<name>A0A371J6E3_9FIRM</name>
<evidence type="ECO:0000256" key="7">
    <source>
        <dbReference type="ARBA" id="ARBA00022958"/>
    </source>
</evidence>
<dbReference type="OrthoDB" id="9809491at2"/>
<keyword evidence="3 11" id="KW-0633">Potassium transport</keyword>
<evidence type="ECO:0000256" key="2">
    <source>
        <dbReference type="ARBA" id="ARBA00022475"/>
    </source>
</evidence>
<evidence type="ECO:0000256" key="6">
    <source>
        <dbReference type="ARBA" id="ARBA00022840"/>
    </source>
</evidence>
<dbReference type="PANTHER" id="PTHR30042">
    <property type="entry name" value="POTASSIUM-TRANSPORTING ATPASE C CHAIN"/>
    <property type="match status" value="1"/>
</dbReference>
<dbReference type="NCBIfam" id="TIGR00681">
    <property type="entry name" value="kdpC"/>
    <property type="match status" value="1"/>
</dbReference>
<dbReference type="AlphaFoldDB" id="A0A371J6E3"/>
<dbReference type="PIRSF" id="PIRSF001296">
    <property type="entry name" value="K_ATPase_KdpC"/>
    <property type="match status" value="1"/>
</dbReference>
<comment type="subcellular location">
    <subcellularLocation>
        <location evidence="11">Cell membrane</location>
        <topology evidence="11">Single-pass membrane protein</topology>
    </subcellularLocation>
</comment>
<evidence type="ECO:0000256" key="9">
    <source>
        <dbReference type="ARBA" id="ARBA00023065"/>
    </source>
</evidence>
<feature type="transmembrane region" description="Helical" evidence="11">
    <location>
        <begin position="12"/>
        <end position="35"/>
    </location>
</feature>
<keyword evidence="8 11" id="KW-1133">Transmembrane helix</keyword>
<accession>A0A371J6E3</accession>
<keyword evidence="9 11" id="KW-0406">Ion transport</keyword>
<reference evidence="12 13" key="1">
    <citation type="journal article" date="2017" name="Genome Announc.">
        <title>Draft Genome Sequence of Romboutsia weinsteinii sp. nov. Strain CCRI-19649(T) Isolated from Surface Water.</title>
        <authorList>
            <person name="Maheux A.F."/>
            <person name="Boudreau D.K."/>
            <person name="Berube E."/>
            <person name="Boissinot M."/>
            <person name="Cantin P."/>
            <person name="Raymond F."/>
            <person name="Corbeil J."/>
            <person name="Omar R.F."/>
            <person name="Bergeron M.G."/>
        </authorList>
    </citation>
    <scope>NUCLEOTIDE SEQUENCE [LARGE SCALE GENOMIC DNA]</scope>
    <source>
        <strain evidence="12 13">CCRI-19649</strain>
    </source>
</reference>
<dbReference type="Proteomes" id="UP000215694">
    <property type="component" value="Unassembled WGS sequence"/>
</dbReference>
<dbReference type="HAMAP" id="MF_00276">
    <property type="entry name" value="KdpC"/>
    <property type="match status" value="1"/>
</dbReference>
<keyword evidence="6 11" id="KW-0067">ATP-binding</keyword>
<evidence type="ECO:0000313" key="12">
    <source>
        <dbReference type="EMBL" id="RDY28322.1"/>
    </source>
</evidence>
<keyword evidence="2 11" id="KW-1003">Cell membrane</keyword>
<evidence type="ECO:0000313" key="13">
    <source>
        <dbReference type="Proteomes" id="UP000215694"/>
    </source>
</evidence>
<dbReference type="GO" id="GO:0008556">
    <property type="term" value="F:P-type potassium transmembrane transporter activity"/>
    <property type="evidence" value="ECO:0007669"/>
    <property type="project" value="InterPro"/>
</dbReference>
<evidence type="ECO:0000256" key="8">
    <source>
        <dbReference type="ARBA" id="ARBA00022989"/>
    </source>
</evidence>
<comment type="subunit">
    <text evidence="11">The system is composed of three essential subunits: KdpA, KdpB and KdpC.</text>
</comment>
<evidence type="ECO:0000256" key="11">
    <source>
        <dbReference type="HAMAP-Rule" id="MF_00276"/>
    </source>
</evidence>
<dbReference type="PANTHER" id="PTHR30042:SF2">
    <property type="entry name" value="POTASSIUM-TRANSPORTING ATPASE KDPC SUBUNIT"/>
    <property type="match status" value="1"/>
</dbReference>
<dbReference type="RefSeq" id="WP_116041226.1">
    <property type="nucleotide sequence ID" value="NZ_NOJY02000007.1"/>
</dbReference>
<dbReference type="EMBL" id="NOJY02000007">
    <property type="protein sequence ID" value="RDY28322.1"/>
    <property type="molecule type" value="Genomic_DNA"/>
</dbReference>
<dbReference type="GO" id="GO:0005524">
    <property type="term" value="F:ATP binding"/>
    <property type="evidence" value="ECO:0007669"/>
    <property type="project" value="UniProtKB-UniRule"/>
</dbReference>
<gene>
    <name evidence="11" type="primary">kdpC</name>
    <name evidence="12" type="ORF">CHL78_005325</name>
</gene>
<organism evidence="12 13">
    <name type="scientific">Romboutsia weinsteinii</name>
    <dbReference type="NCBI Taxonomy" id="2020949"/>
    <lineage>
        <taxon>Bacteria</taxon>
        <taxon>Bacillati</taxon>
        <taxon>Bacillota</taxon>
        <taxon>Clostridia</taxon>
        <taxon>Peptostreptococcales</taxon>
        <taxon>Peptostreptococcaceae</taxon>
        <taxon>Romboutsia</taxon>
    </lineage>
</organism>
<keyword evidence="4 11" id="KW-0812">Transmembrane</keyword>
<comment type="function">
    <text evidence="11">Part of the high-affinity ATP-driven potassium transport (or Kdp) system, which catalyzes the hydrolysis of ATP coupled with the electrogenic transport of potassium into the cytoplasm. This subunit acts as a catalytic chaperone that increases the ATP-binding affinity of the ATP-hydrolyzing subunit KdpB by the formation of a transient KdpB/KdpC/ATP ternary complex.</text>
</comment>
<keyword evidence="13" id="KW-1185">Reference proteome</keyword>
<comment type="caution">
    <text evidence="12">The sequence shown here is derived from an EMBL/GenBank/DDBJ whole genome shotgun (WGS) entry which is preliminary data.</text>
</comment>
<protein>
    <recommendedName>
        <fullName evidence="11">Potassium-transporting ATPase KdpC subunit</fullName>
    </recommendedName>
    <alternativeName>
        <fullName evidence="11">ATP phosphohydrolase [potassium-transporting] C chain</fullName>
    </alternativeName>
    <alternativeName>
        <fullName evidence="11">Potassium-binding and translocating subunit C</fullName>
    </alternativeName>
    <alternativeName>
        <fullName evidence="11">Potassium-translocating ATPase C chain</fullName>
    </alternativeName>
</protein>
<keyword evidence="7 11" id="KW-0630">Potassium</keyword>
<evidence type="ECO:0000256" key="1">
    <source>
        <dbReference type="ARBA" id="ARBA00022448"/>
    </source>
</evidence>
<dbReference type="GO" id="GO:0005886">
    <property type="term" value="C:plasma membrane"/>
    <property type="evidence" value="ECO:0007669"/>
    <property type="project" value="UniProtKB-SubCell"/>
</dbReference>
<keyword evidence="10 11" id="KW-0472">Membrane</keyword>
<comment type="similarity">
    <text evidence="11">Belongs to the KdpC family.</text>
</comment>
<sequence length="190" mass="20953">MINYIKKAGLIFIIMTVITGVIYPLAITAFAQVFVSDKANGSIITDKDNKEVGSKIIGQSFIDPENFWSRPSAAGEGYDGYMSAGTNKTPTGKEYENILNDRIELLRKYDPENTQKVPIDLITASGSGLDPHISVAAAEYQVSRISKYTNIEEGTILKLIEKNADKPFMSIFGESKVNVLLLNIELNKLK</sequence>
<dbReference type="NCBIfam" id="NF001454">
    <property type="entry name" value="PRK00315.1"/>
    <property type="match status" value="1"/>
</dbReference>
<dbReference type="Pfam" id="PF02669">
    <property type="entry name" value="KdpC"/>
    <property type="match status" value="1"/>
</dbReference>
<keyword evidence="1 11" id="KW-0813">Transport</keyword>
<evidence type="ECO:0000256" key="3">
    <source>
        <dbReference type="ARBA" id="ARBA00022538"/>
    </source>
</evidence>
<dbReference type="InterPro" id="IPR003820">
    <property type="entry name" value="KdpC"/>
</dbReference>
<proteinExistence type="inferred from homology"/>
<keyword evidence="5 11" id="KW-0547">Nucleotide-binding</keyword>
<evidence type="ECO:0000256" key="5">
    <source>
        <dbReference type="ARBA" id="ARBA00022741"/>
    </source>
</evidence>
<evidence type="ECO:0000256" key="10">
    <source>
        <dbReference type="ARBA" id="ARBA00023136"/>
    </source>
</evidence>
<evidence type="ECO:0000256" key="4">
    <source>
        <dbReference type="ARBA" id="ARBA00022692"/>
    </source>
</evidence>